<dbReference type="InterPro" id="IPR029071">
    <property type="entry name" value="Ubiquitin-like_domsf"/>
</dbReference>
<keyword evidence="3" id="KW-0472">Membrane</keyword>
<dbReference type="InterPro" id="IPR036770">
    <property type="entry name" value="Ankyrin_rpt-contain_sf"/>
</dbReference>
<evidence type="ECO:0000256" key="2">
    <source>
        <dbReference type="ARBA" id="ARBA00007293"/>
    </source>
</evidence>
<dbReference type="GO" id="GO:0000045">
    <property type="term" value="P:autophagosome assembly"/>
    <property type="evidence" value="ECO:0000318"/>
    <property type="project" value="GO_Central"/>
</dbReference>
<dbReference type="InterPro" id="IPR001611">
    <property type="entry name" value="Leu-rich_rpt"/>
</dbReference>
<dbReference type="SMART" id="SM00248">
    <property type="entry name" value="ANK"/>
    <property type="match status" value="4"/>
</dbReference>
<dbReference type="PROSITE" id="PS51450">
    <property type="entry name" value="LRR"/>
    <property type="match status" value="1"/>
</dbReference>
<dbReference type="SUPFAM" id="SSF54236">
    <property type="entry name" value="Ubiquitin-like"/>
    <property type="match status" value="1"/>
</dbReference>
<dbReference type="Pfam" id="PF02991">
    <property type="entry name" value="ATG8"/>
    <property type="match status" value="1"/>
</dbReference>
<accession>A0BKK1</accession>
<dbReference type="PANTHER" id="PTHR10969">
    <property type="entry name" value="MICROTUBULE-ASSOCIATED PROTEINS 1A/1B LIGHT CHAIN 3-RELATED"/>
    <property type="match status" value="1"/>
</dbReference>
<dbReference type="GO" id="GO:0000423">
    <property type="term" value="P:mitophagy"/>
    <property type="evidence" value="ECO:0000318"/>
    <property type="project" value="GO_Central"/>
</dbReference>
<feature type="region of interest" description="Disordered" evidence="7">
    <location>
        <begin position="437"/>
        <end position="458"/>
    </location>
</feature>
<dbReference type="GO" id="GO:0097352">
    <property type="term" value="P:autophagosome maturation"/>
    <property type="evidence" value="ECO:0000318"/>
    <property type="project" value="GO_Central"/>
</dbReference>
<protein>
    <recommendedName>
        <fullName evidence="6">Autophagy-related protein</fullName>
    </recommendedName>
</protein>
<dbReference type="Proteomes" id="UP000000600">
    <property type="component" value="Unassembled WGS sequence"/>
</dbReference>
<dbReference type="RefSeq" id="XP_001426466.1">
    <property type="nucleotide sequence ID" value="XM_001426429.1"/>
</dbReference>
<comment type="similarity">
    <text evidence="2 6">Belongs to the ATG8 family.</text>
</comment>
<evidence type="ECO:0000256" key="6">
    <source>
        <dbReference type="RuleBase" id="RU004384"/>
    </source>
</evidence>
<organism evidence="8 9">
    <name type="scientific">Paramecium tetraurelia</name>
    <dbReference type="NCBI Taxonomy" id="5888"/>
    <lineage>
        <taxon>Eukaryota</taxon>
        <taxon>Sar</taxon>
        <taxon>Alveolata</taxon>
        <taxon>Ciliophora</taxon>
        <taxon>Intramacronucleata</taxon>
        <taxon>Oligohymenophorea</taxon>
        <taxon>Peniculida</taxon>
        <taxon>Parameciidae</taxon>
        <taxon>Paramecium</taxon>
    </lineage>
</organism>
<evidence type="ECO:0000256" key="1">
    <source>
        <dbReference type="ARBA" id="ARBA00004370"/>
    </source>
</evidence>
<dbReference type="InterPro" id="IPR002110">
    <property type="entry name" value="Ankyrin_rpt"/>
</dbReference>
<feature type="compositionally biased region" description="Polar residues" evidence="7">
    <location>
        <begin position="437"/>
        <end position="447"/>
    </location>
</feature>
<dbReference type="eggNOG" id="KOG1654">
    <property type="taxonomic scope" value="Eukaryota"/>
</dbReference>
<dbReference type="OrthoDB" id="366390at2759"/>
<evidence type="ECO:0000256" key="7">
    <source>
        <dbReference type="SAM" id="MobiDB-lite"/>
    </source>
</evidence>
<dbReference type="SUPFAM" id="SSF48403">
    <property type="entry name" value="Ankyrin repeat"/>
    <property type="match status" value="1"/>
</dbReference>
<dbReference type="Gene3D" id="1.25.40.20">
    <property type="entry name" value="Ankyrin repeat-containing domain"/>
    <property type="match status" value="1"/>
</dbReference>
<dbReference type="GO" id="GO:0000421">
    <property type="term" value="C:autophagosome membrane"/>
    <property type="evidence" value="ECO:0000318"/>
    <property type="project" value="GO_Central"/>
</dbReference>
<sequence>MKSKIKKQPPQYALKLTKLNQPLDSKNLKVLNLQGLQLQQIDIKVDNLLTLILDSNNLKNVDIISQFPNLNTLSIAHNQIEEFDVPSTLRILNISNNLLKTIHLRQLQQLDASSNQLQILKQDQQNNLVQFKIDWLKIINQNDVWEHLTIKQFANQQQITFQQFLDKAIDLLIQYGFKKENNCFNQQIIHTSILQNDKYYFDLILPYYKDNRHLFDNSETPLSLAIKKLKMNFIGDLMSSIPIKYEIDAFHESIKQGQVSLVKQFLELGIDCNGYSQKGLTPLTNAVLNITQMNMEMIIHLLLQSQANPNKLNQNGQSLIQMCIIKSNLTALRFIANLNKKKQTRLKFKMNIKNTNGDYPLHLAVNSVSILQFLLNNQIGNPLQVNYQNLTAKQMPFSQNRPLVYKLLQKEERVQVAKQLAKNDITFRVLNKCQNTQKDYSSDSSCPELSDDEMPNKPKINRKYLTEIDQLSEDIRQLSEDEECQHNCSSESEIQYPKDNLKSLKLVQLNYQNYQLYKLNSHVRQSSILINKINKKRLNADQFNYYSRQGQNFKEKTTSLVCLRQELLFLGQIRQYQDLICSDFGFIHQQTQSGYTQLRVGVSKGFAQRLYEFLISLIFNMSYFSDININYFMQSIQESIIDKYPDRVPILVETIDKSKLRFSDGSKFKKYLVEKSDHFYHFFLILRNTLKLSKQESIYLFVNNTGLIKPESQVGEVYSKYRSKDGFLRIILSEYATFGNC</sequence>
<dbReference type="EMBL" id="CT868000">
    <property type="protein sequence ID" value="CAK59068.1"/>
    <property type="molecule type" value="Genomic_DNA"/>
</dbReference>
<keyword evidence="6" id="KW-0072">Autophagy</keyword>
<proteinExistence type="inferred from homology"/>
<gene>
    <name evidence="8" type="ORF">GSPATT00029699001</name>
</gene>
<dbReference type="InterPro" id="IPR004241">
    <property type="entry name" value="Atg8-like"/>
</dbReference>
<dbReference type="GO" id="GO:0008429">
    <property type="term" value="F:phosphatidylethanolamine binding"/>
    <property type="evidence" value="ECO:0000318"/>
    <property type="project" value="GO_Central"/>
</dbReference>
<dbReference type="InParanoid" id="A0BKK1"/>
<comment type="subcellular location">
    <subcellularLocation>
        <location evidence="1">Membrane</location>
    </subcellularLocation>
</comment>
<keyword evidence="9" id="KW-1185">Reference proteome</keyword>
<evidence type="ECO:0000256" key="5">
    <source>
        <dbReference type="PIRSR" id="PIRSR604241-50"/>
    </source>
</evidence>
<dbReference type="Gene3D" id="3.10.20.90">
    <property type="entry name" value="Phosphatidylinositol 3-kinase Catalytic Subunit, Chain A, domain 1"/>
    <property type="match status" value="1"/>
</dbReference>
<dbReference type="OMA" id="EDEECQH"/>
<name>A0BKK1_PARTE</name>
<keyword evidence="4 5" id="KW-0449">Lipoprotein</keyword>
<dbReference type="InterPro" id="IPR032675">
    <property type="entry name" value="LRR_dom_sf"/>
</dbReference>
<feature type="lipid moiety-binding region" description="Phosphatidylserine amidated glycine; alternate" evidence="5">
    <location>
        <position position="739"/>
    </location>
</feature>
<evidence type="ECO:0000313" key="9">
    <source>
        <dbReference type="Proteomes" id="UP000000600"/>
    </source>
</evidence>
<dbReference type="GeneID" id="5012250"/>
<dbReference type="STRING" id="5888.A0BKK1"/>
<evidence type="ECO:0000256" key="3">
    <source>
        <dbReference type="ARBA" id="ARBA00023136"/>
    </source>
</evidence>
<dbReference type="GO" id="GO:0006995">
    <property type="term" value="P:cellular response to nitrogen starvation"/>
    <property type="evidence" value="ECO:0000318"/>
    <property type="project" value="GO_Central"/>
</dbReference>
<dbReference type="SUPFAM" id="SSF52058">
    <property type="entry name" value="L domain-like"/>
    <property type="match status" value="1"/>
</dbReference>
<dbReference type="AlphaFoldDB" id="A0BKK1"/>
<dbReference type="HOGENOM" id="CLU_022223_0_0_1"/>
<evidence type="ECO:0000256" key="4">
    <source>
        <dbReference type="ARBA" id="ARBA00023288"/>
    </source>
</evidence>
<evidence type="ECO:0000313" key="8">
    <source>
        <dbReference type="EMBL" id="CAK59068.1"/>
    </source>
</evidence>
<dbReference type="KEGG" id="ptm:GSPATT00029699001"/>
<dbReference type="Gene3D" id="3.80.10.10">
    <property type="entry name" value="Ribonuclease Inhibitor"/>
    <property type="match status" value="1"/>
</dbReference>
<reference evidence="8 9" key="1">
    <citation type="journal article" date="2006" name="Nature">
        <title>Global trends of whole-genome duplications revealed by the ciliate Paramecium tetraurelia.</title>
        <authorList>
            <consortium name="Genoscope"/>
            <person name="Aury J.-M."/>
            <person name="Jaillon O."/>
            <person name="Duret L."/>
            <person name="Noel B."/>
            <person name="Jubin C."/>
            <person name="Porcel B.M."/>
            <person name="Segurens B."/>
            <person name="Daubin V."/>
            <person name="Anthouard V."/>
            <person name="Aiach N."/>
            <person name="Arnaiz O."/>
            <person name="Billaut A."/>
            <person name="Beisson J."/>
            <person name="Blanc I."/>
            <person name="Bouhouche K."/>
            <person name="Camara F."/>
            <person name="Duharcourt S."/>
            <person name="Guigo R."/>
            <person name="Gogendeau D."/>
            <person name="Katinka M."/>
            <person name="Keller A.-M."/>
            <person name="Kissmehl R."/>
            <person name="Klotz C."/>
            <person name="Koll F."/>
            <person name="Le Moue A."/>
            <person name="Lepere C."/>
            <person name="Malinsky S."/>
            <person name="Nowacki M."/>
            <person name="Nowak J.K."/>
            <person name="Plattner H."/>
            <person name="Poulain J."/>
            <person name="Ruiz F."/>
            <person name="Serrano V."/>
            <person name="Zagulski M."/>
            <person name="Dessen P."/>
            <person name="Betermier M."/>
            <person name="Weissenbach J."/>
            <person name="Scarpelli C."/>
            <person name="Schachter V."/>
            <person name="Sperling L."/>
            <person name="Meyer E."/>
            <person name="Cohen J."/>
            <person name="Wincker P."/>
        </authorList>
    </citation>
    <scope>NUCLEOTIDE SEQUENCE [LARGE SCALE GENOMIC DNA]</scope>
    <source>
        <strain evidence="8 9">Stock d4-2</strain>
    </source>
</reference>